<gene>
    <name evidence="6" type="ORF">SAMN05428998_1213</name>
</gene>
<dbReference type="GO" id="GO:0003677">
    <property type="term" value="F:DNA binding"/>
    <property type="evidence" value="ECO:0007669"/>
    <property type="project" value="UniProtKB-KW"/>
</dbReference>
<keyword evidence="1" id="KW-0805">Transcription regulation</keyword>
<keyword evidence="3" id="KW-0804">Transcription</keyword>
<keyword evidence="6" id="KW-0808">Transferase</keyword>
<dbReference type="InterPro" id="IPR012318">
    <property type="entry name" value="HTH_CRP"/>
</dbReference>
<dbReference type="InterPro" id="IPR036390">
    <property type="entry name" value="WH_DNA-bd_sf"/>
</dbReference>
<dbReference type="Pfam" id="PF13545">
    <property type="entry name" value="HTH_Crp_2"/>
    <property type="match status" value="1"/>
</dbReference>
<dbReference type="PROSITE" id="PS51063">
    <property type="entry name" value="HTH_CRP_2"/>
    <property type="match status" value="1"/>
</dbReference>
<evidence type="ECO:0000313" key="6">
    <source>
        <dbReference type="EMBL" id="SMF56468.1"/>
    </source>
</evidence>
<dbReference type="PANTHER" id="PTHR24567:SF28">
    <property type="entry name" value="LISTERIOLYSIN REGULATORY PROTEIN"/>
    <property type="match status" value="1"/>
</dbReference>
<evidence type="ECO:0000256" key="2">
    <source>
        <dbReference type="ARBA" id="ARBA00023125"/>
    </source>
</evidence>
<dbReference type="Gene3D" id="2.60.120.10">
    <property type="entry name" value="Jelly Rolls"/>
    <property type="match status" value="1"/>
</dbReference>
<evidence type="ECO:0000259" key="4">
    <source>
        <dbReference type="PROSITE" id="PS50042"/>
    </source>
</evidence>
<dbReference type="InterPro" id="IPR000595">
    <property type="entry name" value="cNMP-bd_dom"/>
</dbReference>
<dbReference type="SUPFAM" id="SSF51206">
    <property type="entry name" value="cAMP-binding domain-like"/>
    <property type="match status" value="1"/>
</dbReference>
<dbReference type="InterPro" id="IPR014710">
    <property type="entry name" value="RmlC-like_jellyroll"/>
</dbReference>
<dbReference type="GO" id="GO:0016301">
    <property type="term" value="F:kinase activity"/>
    <property type="evidence" value="ECO:0007669"/>
    <property type="project" value="UniProtKB-KW"/>
</dbReference>
<evidence type="ECO:0000259" key="5">
    <source>
        <dbReference type="PROSITE" id="PS51063"/>
    </source>
</evidence>
<sequence>MDIPARTSVLQRVPFFGGLEEDQLATVAREAHERPLKKDETLFQQGEEATHGYVLGWGRLRLDQTTPDGQNVVLRYMGPGDLVGTVAVLRRIPFPATPVALEDGLALSWSAPRLAELMERFPKIALNAIGVIGGRIEELQARLQAIATQRVERRIASTLLRLANQSGRRTEAGVEIPFPVSRQDLAEMTATTLHTVSRTLSAWDQQGIVESRRSSHLVIRHPHRLVEIAEQG</sequence>
<evidence type="ECO:0000256" key="3">
    <source>
        <dbReference type="ARBA" id="ARBA00023163"/>
    </source>
</evidence>
<evidence type="ECO:0000313" key="7">
    <source>
        <dbReference type="Proteomes" id="UP000192917"/>
    </source>
</evidence>
<reference evidence="6 7" key="1">
    <citation type="submission" date="2017-04" db="EMBL/GenBank/DDBJ databases">
        <authorList>
            <person name="Afonso C.L."/>
            <person name="Miller P.J."/>
            <person name="Scott M.A."/>
            <person name="Spackman E."/>
            <person name="Goraichik I."/>
            <person name="Dimitrov K.M."/>
            <person name="Suarez D.L."/>
            <person name="Swayne D.E."/>
        </authorList>
    </citation>
    <scope>NUCLEOTIDE SEQUENCE [LARGE SCALE GENOMIC DNA]</scope>
    <source>
        <strain evidence="6 7">USBA 355</strain>
    </source>
</reference>
<protein>
    <submittedName>
        <fullName evidence="6">cAMP-binding domain of CRP or a regulatory subunit of cAMP-dependent protein kinases</fullName>
    </submittedName>
</protein>
<dbReference type="STRING" id="560819.SAMN05428998_1213"/>
<feature type="domain" description="HTH crp-type" evidence="5">
    <location>
        <begin position="149"/>
        <end position="222"/>
    </location>
</feature>
<keyword evidence="2" id="KW-0238">DNA-binding</keyword>
<keyword evidence="7" id="KW-1185">Reference proteome</keyword>
<dbReference type="Gene3D" id="1.10.10.10">
    <property type="entry name" value="Winged helix-like DNA-binding domain superfamily/Winged helix DNA-binding domain"/>
    <property type="match status" value="1"/>
</dbReference>
<name>A0A1Y6CHN7_9PROT</name>
<dbReference type="PROSITE" id="PS50042">
    <property type="entry name" value="CNMP_BINDING_3"/>
    <property type="match status" value="1"/>
</dbReference>
<keyword evidence="6" id="KW-0418">Kinase</keyword>
<proteinExistence type="predicted"/>
<dbReference type="AlphaFoldDB" id="A0A1Y6CHN7"/>
<evidence type="ECO:0000256" key="1">
    <source>
        <dbReference type="ARBA" id="ARBA00023015"/>
    </source>
</evidence>
<dbReference type="SMART" id="SM00100">
    <property type="entry name" value="cNMP"/>
    <property type="match status" value="1"/>
</dbReference>
<dbReference type="RefSeq" id="WP_085124743.1">
    <property type="nucleotide sequence ID" value="NZ_FWZX01000021.1"/>
</dbReference>
<dbReference type="CDD" id="cd00092">
    <property type="entry name" value="HTH_CRP"/>
    <property type="match status" value="1"/>
</dbReference>
<dbReference type="InterPro" id="IPR050397">
    <property type="entry name" value="Env_Response_Regulators"/>
</dbReference>
<accession>A0A1Y6CHN7</accession>
<dbReference type="Pfam" id="PF00027">
    <property type="entry name" value="cNMP_binding"/>
    <property type="match status" value="1"/>
</dbReference>
<dbReference type="PANTHER" id="PTHR24567">
    <property type="entry name" value="CRP FAMILY TRANSCRIPTIONAL REGULATORY PROTEIN"/>
    <property type="match status" value="1"/>
</dbReference>
<dbReference type="GO" id="GO:0005829">
    <property type="term" value="C:cytosol"/>
    <property type="evidence" value="ECO:0007669"/>
    <property type="project" value="TreeGrafter"/>
</dbReference>
<dbReference type="InterPro" id="IPR036388">
    <property type="entry name" value="WH-like_DNA-bd_sf"/>
</dbReference>
<feature type="domain" description="Cyclic nucleotide-binding" evidence="4">
    <location>
        <begin position="15"/>
        <end position="103"/>
    </location>
</feature>
<organism evidence="6 7">
    <name type="scientific">Tistlia consotensis USBA 355</name>
    <dbReference type="NCBI Taxonomy" id="560819"/>
    <lineage>
        <taxon>Bacteria</taxon>
        <taxon>Pseudomonadati</taxon>
        <taxon>Pseudomonadota</taxon>
        <taxon>Alphaproteobacteria</taxon>
        <taxon>Rhodospirillales</taxon>
        <taxon>Rhodovibrionaceae</taxon>
        <taxon>Tistlia</taxon>
    </lineage>
</organism>
<dbReference type="SMART" id="SM00419">
    <property type="entry name" value="HTH_CRP"/>
    <property type="match status" value="1"/>
</dbReference>
<dbReference type="Proteomes" id="UP000192917">
    <property type="component" value="Unassembled WGS sequence"/>
</dbReference>
<dbReference type="SUPFAM" id="SSF46785">
    <property type="entry name" value="Winged helix' DNA-binding domain"/>
    <property type="match status" value="1"/>
</dbReference>
<dbReference type="CDD" id="cd00038">
    <property type="entry name" value="CAP_ED"/>
    <property type="match status" value="1"/>
</dbReference>
<dbReference type="EMBL" id="FWZX01000021">
    <property type="protein sequence ID" value="SMF56468.1"/>
    <property type="molecule type" value="Genomic_DNA"/>
</dbReference>
<dbReference type="GO" id="GO:0003700">
    <property type="term" value="F:DNA-binding transcription factor activity"/>
    <property type="evidence" value="ECO:0007669"/>
    <property type="project" value="TreeGrafter"/>
</dbReference>
<dbReference type="InterPro" id="IPR018490">
    <property type="entry name" value="cNMP-bd_dom_sf"/>
</dbReference>